<proteinExistence type="predicted"/>
<dbReference type="GO" id="GO:0003677">
    <property type="term" value="F:DNA binding"/>
    <property type="evidence" value="ECO:0007669"/>
    <property type="project" value="UniProtKB-KW"/>
</dbReference>
<gene>
    <name evidence="3" type="ORF">KDI_22570</name>
</gene>
<dbReference type="EMBL" id="BIXY01000028">
    <property type="protein sequence ID" value="GCF08693.1"/>
    <property type="molecule type" value="Genomic_DNA"/>
</dbReference>
<evidence type="ECO:0000259" key="2">
    <source>
        <dbReference type="Pfam" id="PF07282"/>
    </source>
</evidence>
<comment type="caution">
    <text evidence="3">The sequence shown here is derived from an EMBL/GenBank/DDBJ whole genome shotgun (WGS) entry which is preliminary data.</text>
</comment>
<evidence type="ECO:0000256" key="1">
    <source>
        <dbReference type="ARBA" id="ARBA00023125"/>
    </source>
</evidence>
<dbReference type="RefSeq" id="WP_149401668.1">
    <property type="nucleotide sequence ID" value="NZ_BIXY01000028.1"/>
</dbReference>
<organism evidence="3 4">
    <name type="scientific">Dictyobacter arantiisoli</name>
    <dbReference type="NCBI Taxonomy" id="2014874"/>
    <lineage>
        <taxon>Bacteria</taxon>
        <taxon>Bacillati</taxon>
        <taxon>Chloroflexota</taxon>
        <taxon>Ktedonobacteria</taxon>
        <taxon>Ktedonobacterales</taxon>
        <taxon>Dictyobacteraceae</taxon>
        <taxon>Dictyobacter</taxon>
    </lineage>
</organism>
<keyword evidence="1" id="KW-0238">DNA-binding</keyword>
<accession>A0A5A5TCD7</accession>
<dbReference type="Proteomes" id="UP000322530">
    <property type="component" value="Unassembled WGS sequence"/>
</dbReference>
<name>A0A5A5TCD7_9CHLR</name>
<sequence length="590" mass="66349">MSKKSTSQSLSYPLRLPDDVQVDALRLLDVSRSVTNQVITTLWPRLDECSVRTNKYAYKQIEAMIAPPVSHGSRLFRCEAEQAGRILRAQAERKQQFALIHPILTEGMIVSRSEAPRPHKHRPTIKQALDALKQNDEDGGSHVALLSLVEQACNFYFKNGCFPASYEEMQNVPVMQAAQLPYAGDDGGSMGQAYRMAVDFKQKQIVLAFRTPDAQGNWSRDWRDHLIRLTIPDAVLDKCKQGNLQAPVLREVKEPDGTRYVVLDVIVEVPIREVPEPKDMSNVLGYDWGVRTLITATVVDLDGHQLTRPFFLDTGCFDGEQARTRRQIDVLKAKVAKLEAHCDRLQGGDARGERCLKKLTVLRKEISLCWRKYEARNHDLAHMAANVLLLLAVASGCSLIAGEALKSMKSQGRGRDAKGKWRNWRNNTQVRGEIWRILKYKCFLTGIHLEWQQPRGTSHTCPHCGKPADTYKSSEHLGKAIDWGAWLCCEHCGWNGSRDYAASLNIARLGAAWLKEAQRRKRMVGISHPKLQEKNVKPVCYMLAGSPLRFPASSPRACLLYAGKIYVNGWTYSVTLHSSYPSSLMLDACG</sequence>
<dbReference type="InterPro" id="IPR010095">
    <property type="entry name" value="Cas12f1-like_TNB"/>
</dbReference>
<keyword evidence="4" id="KW-1185">Reference proteome</keyword>
<protein>
    <recommendedName>
        <fullName evidence="2">Cas12f1-like TNB domain-containing protein</fullName>
    </recommendedName>
</protein>
<evidence type="ECO:0000313" key="3">
    <source>
        <dbReference type="EMBL" id="GCF08693.1"/>
    </source>
</evidence>
<dbReference type="OrthoDB" id="138674at2"/>
<evidence type="ECO:0000313" key="4">
    <source>
        <dbReference type="Proteomes" id="UP000322530"/>
    </source>
</evidence>
<feature type="domain" description="Cas12f1-like TNB" evidence="2">
    <location>
        <begin position="433"/>
        <end position="506"/>
    </location>
</feature>
<dbReference type="Pfam" id="PF07282">
    <property type="entry name" value="Cas12f1-like_TNB"/>
    <property type="match status" value="1"/>
</dbReference>
<dbReference type="AlphaFoldDB" id="A0A5A5TCD7"/>
<reference evidence="3 4" key="1">
    <citation type="submission" date="2019-01" db="EMBL/GenBank/DDBJ databases">
        <title>Draft genome sequence of Dictyobacter sp. Uno17.</title>
        <authorList>
            <person name="Wang C.M."/>
            <person name="Zheng Y."/>
            <person name="Sakai Y."/>
            <person name="Abe K."/>
            <person name="Yokota A."/>
            <person name="Yabe S."/>
        </authorList>
    </citation>
    <scope>NUCLEOTIDE SEQUENCE [LARGE SCALE GENOMIC DNA]</scope>
    <source>
        <strain evidence="3 4">Uno17</strain>
    </source>
</reference>